<dbReference type="AlphaFoldDB" id="A0AA91ZTL0"/>
<reference evidence="2 3" key="1">
    <citation type="submission" date="2017-09" db="EMBL/GenBank/DDBJ databases">
        <title>Large-scale bioinformatics analysis of Bacillus genomes uncovers conserved roles of natural products in bacterial physiology.</title>
        <authorList>
            <consortium name="Agbiome Team Llc"/>
            <person name="Bleich R.M."/>
            <person name="Grubbs K.J."/>
            <person name="Santa Maria K.C."/>
            <person name="Allen S.E."/>
            <person name="Farag S."/>
            <person name="Shank E.A."/>
            <person name="Bowers A."/>
        </authorList>
    </citation>
    <scope>NUCLEOTIDE SEQUENCE [LARGE SCALE GENOMIC DNA]</scope>
    <source>
        <strain evidence="2 3">AFS092012</strain>
    </source>
</reference>
<evidence type="ECO:0000256" key="1">
    <source>
        <dbReference type="SAM" id="MobiDB-lite"/>
    </source>
</evidence>
<dbReference type="NCBIfam" id="TIGR04399">
    <property type="entry name" value="acc_Sec_SLAP"/>
    <property type="match status" value="1"/>
</dbReference>
<organism evidence="2 3">
    <name type="scientific">Bacillus pseudomycoides</name>
    <dbReference type="NCBI Taxonomy" id="64104"/>
    <lineage>
        <taxon>Bacteria</taxon>
        <taxon>Bacillati</taxon>
        <taxon>Bacillota</taxon>
        <taxon>Bacilli</taxon>
        <taxon>Bacillales</taxon>
        <taxon>Bacillaceae</taxon>
        <taxon>Bacillus</taxon>
        <taxon>Bacillus cereus group</taxon>
    </lineage>
</organism>
<name>A0AA91ZTL0_9BACI</name>
<gene>
    <name evidence="2" type="ORF">CON65_15595</name>
</gene>
<dbReference type="EMBL" id="NVOR01000055">
    <property type="protein sequence ID" value="PED81743.1"/>
    <property type="molecule type" value="Genomic_DNA"/>
</dbReference>
<dbReference type="InterPro" id="IPR030910">
    <property type="entry name" value="SLAP_dom"/>
</dbReference>
<feature type="region of interest" description="Disordered" evidence="1">
    <location>
        <begin position="1"/>
        <end position="28"/>
    </location>
</feature>
<accession>A0AA91ZTL0</accession>
<comment type="caution">
    <text evidence="2">The sequence shown here is derived from an EMBL/GenBank/DDBJ whole genome shotgun (WGS) entry which is preliminary data.</text>
</comment>
<dbReference type="InterPro" id="IPR030911">
    <property type="entry name" value="Sec_acc_SLAP"/>
</dbReference>
<evidence type="ECO:0000313" key="2">
    <source>
        <dbReference type="EMBL" id="PED81743.1"/>
    </source>
</evidence>
<sequence length="293" mass="33348">MLSFLKRANKKGKDTTVSSHQLLGQEETASQNKNVKPTLYFHPTWGEVAQEQKYIYQFLHKELPQLQESQISLSGIEIEKQDNAYNVIAFIRNSVSEPIHLEKFTLLLLNKEEQLCARKTFDFSVLGNIPSNVNMPWVFTFEQETMTTAALSQTDWELAFELETPHRLDLDPTWESQLPAESKEALQKLVADLAPLKEDEINFLGIQAKQAENGDLHTTILIRNGCKQTIQLEQLPLQIVDASKQFVANGTFTLPDLEIKANTTKPWTFIFPASLVTQTDMDLSTWRAVVPQD</sequence>
<protein>
    <submittedName>
        <fullName evidence="2">Accessory Sec system S-layer assembly protein</fullName>
    </submittedName>
</protein>
<feature type="compositionally biased region" description="Polar residues" evidence="1">
    <location>
        <begin position="15"/>
        <end position="28"/>
    </location>
</feature>
<dbReference type="NCBIfam" id="TIGR04398">
    <property type="entry name" value="SLAP_DUP"/>
    <property type="match status" value="2"/>
</dbReference>
<proteinExistence type="predicted"/>
<dbReference type="Proteomes" id="UP000221020">
    <property type="component" value="Unassembled WGS sequence"/>
</dbReference>
<dbReference type="RefSeq" id="WP_097898232.1">
    <property type="nucleotide sequence ID" value="NZ_NVOR01000055.1"/>
</dbReference>
<evidence type="ECO:0000313" key="3">
    <source>
        <dbReference type="Proteomes" id="UP000221020"/>
    </source>
</evidence>